<accession>Q4SZZ6</accession>
<dbReference type="AlphaFoldDB" id="Q4SZZ6"/>
<feature type="non-terminal residue" evidence="1">
    <location>
        <position position="1"/>
    </location>
</feature>
<protein>
    <submittedName>
        <fullName evidence="1">(spotted green pufferfish) hypothetical protein</fullName>
    </submittedName>
</protein>
<organism evidence="1">
    <name type="scientific">Tetraodon nigroviridis</name>
    <name type="common">Spotted green pufferfish</name>
    <name type="synonym">Chelonodon nigroviridis</name>
    <dbReference type="NCBI Taxonomy" id="99883"/>
    <lineage>
        <taxon>Eukaryota</taxon>
        <taxon>Metazoa</taxon>
        <taxon>Chordata</taxon>
        <taxon>Craniata</taxon>
        <taxon>Vertebrata</taxon>
        <taxon>Euteleostomi</taxon>
        <taxon>Actinopterygii</taxon>
        <taxon>Neopterygii</taxon>
        <taxon>Teleostei</taxon>
        <taxon>Neoteleostei</taxon>
        <taxon>Acanthomorphata</taxon>
        <taxon>Eupercaria</taxon>
        <taxon>Tetraodontiformes</taxon>
        <taxon>Tetradontoidea</taxon>
        <taxon>Tetraodontidae</taxon>
        <taxon>Tetraodon</taxon>
    </lineage>
</organism>
<reference evidence="1" key="2">
    <citation type="submission" date="2004-02" db="EMBL/GenBank/DDBJ databases">
        <authorList>
            <consortium name="Genoscope"/>
            <consortium name="Whitehead Institute Centre for Genome Research"/>
        </authorList>
    </citation>
    <scope>NUCLEOTIDE SEQUENCE</scope>
</reference>
<reference evidence="1" key="1">
    <citation type="journal article" date="2004" name="Nature">
        <title>Genome duplication in the teleost fish Tetraodon nigroviridis reveals the early vertebrate proto-karyotype.</title>
        <authorList>
            <person name="Jaillon O."/>
            <person name="Aury J.-M."/>
            <person name="Brunet F."/>
            <person name="Petit J.-L."/>
            <person name="Stange-Thomann N."/>
            <person name="Mauceli E."/>
            <person name="Bouneau L."/>
            <person name="Fischer C."/>
            <person name="Ozouf-Costaz C."/>
            <person name="Bernot A."/>
            <person name="Nicaud S."/>
            <person name="Jaffe D."/>
            <person name="Fisher S."/>
            <person name="Lutfalla G."/>
            <person name="Dossat C."/>
            <person name="Segurens B."/>
            <person name="Dasilva C."/>
            <person name="Salanoubat M."/>
            <person name="Levy M."/>
            <person name="Boudet N."/>
            <person name="Castellano S."/>
            <person name="Anthouard V."/>
            <person name="Jubin C."/>
            <person name="Castelli V."/>
            <person name="Katinka M."/>
            <person name="Vacherie B."/>
            <person name="Biemont C."/>
            <person name="Skalli Z."/>
            <person name="Cattolico L."/>
            <person name="Poulain J."/>
            <person name="De Berardinis V."/>
            <person name="Cruaud C."/>
            <person name="Duprat S."/>
            <person name="Brottier P."/>
            <person name="Coutanceau J.-P."/>
            <person name="Gouzy J."/>
            <person name="Parra G."/>
            <person name="Lardier G."/>
            <person name="Chapple C."/>
            <person name="McKernan K.J."/>
            <person name="McEwan P."/>
            <person name="Bosak S."/>
            <person name="Kellis M."/>
            <person name="Volff J.-N."/>
            <person name="Guigo R."/>
            <person name="Zody M.C."/>
            <person name="Mesirov J."/>
            <person name="Lindblad-Toh K."/>
            <person name="Birren B."/>
            <person name="Nusbaum C."/>
            <person name="Kahn D."/>
            <person name="Robinson-Rechavi M."/>
            <person name="Laudet V."/>
            <person name="Schachter V."/>
            <person name="Quetier F."/>
            <person name="Saurin W."/>
            <person name="Scarpelli C."/>
            <person name="Wincker P."/>
            <person name="Lander E.S."/>
            <person name="Weissenbach J."/>
            <person name="Roest Crollius H."/>
        </authorList>
    </citation>
    <scope>NUCLEOTIDE SEQUENCE [LARGE SCALE GENOMIC DNA]</scope>
</reference>
<feature type="non-terminal residue" evidence="1">
    <location>
        <position position="46"/>
    </location>
</feature>
<name>Q4SZZ6_TETNG</name>
<proteinExistence type="predicted"/>
<sequence>KVEKNAELANNLHRKLLLVEKKKSAAAAEEISYLMEKVHQLSVRLK</sequence>
<dbReference type="EMBL" id="CAAE01011430">
    <property type="protein sequence ID" value="CAF93786.1"/>
    <property type="molecule type" value="Genomic_DNA"/>
</dbReference>
<comment type="caution">
    <text evidence="1">The sequence shown here is derived from an EMBL/GenBank/DDBJ whole genome shotgun (WGS) entry which is preliminary data.</text>
</comment>
<evidence type="ECO:0000313" key="1">
    <source>
        <dbReference type="EMBL" id="CAF93786.1"/>
    </source>
</evidence>
<dbReference type="KEGG" id="tng:GSTEN00009592G001"/>
<gene>
    <name evidence="1" type="ORF">GSTENG00009592001</name>
</gene>